<reference evidence="1" key="1">
    <citation type="submission" date="2023-05" db="EMBL/GenBank/DDBJ databases">
        <title>Nepenthes gracilis genome sequencing.</title>
        <authorList>
            <person name="Fukushima K."/>
        </authorList>
    </citation>
    <scope>NUCLEOTIDE SEQUENCE</scope>
    <source>
        <strain evidence="1">SING2019-196</strain>
    </source>
</reference>
<dbReference type="AlphaFoldDB" id="A0AAD3XIX7"/>
<comment type="caution">
    <text evidence="1">The sequence shown here is derived from an EMBL/GenBank/DDBJ whole genome shotgun (WGS) entry which is preliminary data.</text>
</comment>
<organism evidence="1 2">
    <name type="scientific">Nepenthes gracilis</name>
    <name type="common">Slender pitcher plant</name>
    <dbReference type="NCBI Taxonomy" id="150966"/>
    <lineage>
        <taxon>Eukaryota</taxon>
        <taxon>Viridiplantae</taxon>
        <taxon>Streptophyta</taxon>
        <taxon>Embryophyta</taxon>
        <taxon>Tracheophyta</taxon>
        <taxon>Spermatophyta</taxon>
        <taxon>Magnoliopsida</taxon>
        <taxon>eudicotyledons</taxon>
        <taxon>Gunneridae</taxon>
        <taxon>Pentapetalae</taxon>
        <taxon>Caryophyllales</taxon>
        <taxon>Nepenthaceae</taxon>
        <taxon>Nepenthes</taxon>
    </lineage>
</organism>
<keyword evidence="2" id="KW-1185">Reference proteome</keyword>
<dbReference type="EMBL" id="BSYO01000006">
    <property type="protein sequence ID" value="GMH06105.1"/>
    <property type="molecule type" value="Genomic_DNA"/>
</dbReference>
<dbReference type="Proteomes" id="UP001279734">
    <property type="component" value="Unassembled WGS sequence"/>
</dbReference>
<evidence type="ECO:0000313" key="1">
    <source>
        <dbReference type="EMBL" id="GMH06105.1"/>
    </source>
</evidence>
<protein>
    <submittedName>
        <fullName evidence="1">Uncharacterized protein</fullName>
    </submittedName>
</protein>
<gene>
    <name evidence="1" type="ORF">Nepgr_007945</name>
</gene>
<evidence type="ECO:0000313" key="2">
    <source>
        <dbReference type="Proteomes" id="UP001279734"/>
    </source>
</evidence>
<accession>A0AAD3XIX7</accession>
<sequence>MEHPSYEPETGWLALFVVCCGLPYGYDPFLLPLSLSLCQEWRPPLCLADSGFTSLTRQMPLRSFIAHSFSSGVVVEIAPGLSTADHLCCCNAQSCFHGEVLSVAIGVDAIETMNMLLDPLPFSADVAPSAPTLTLPRMGVGEMMWLRPVCNSVRDPVLCCRVAIIGTLLDFDLSERPRTDGRVRDSFLLEASASAVRRSGRLQSNMLWELPLIEVNEPPVYYLNFEAAAGTVATFFSWSIVDVGALFAEK</sequence>
<proteinExistence type="predicted"/>
<name>A0AAD3XIX7_NEPGR</name>